<accession>A0A232LQG9</accession>
<feature type="repeat" description="ANK" evidence="3">
    <location>
        <begin position="632"/>
        <end position="664"/>
    </location>
</feature>
<feature type="repeat" description="ANK" evidence="3">
    <location>
        <begin position="153"/>
        <end position="185"/>
    </location>
</feature>
<organism evidence="5 6">
    <name type="scientific">Elaphomyces granulatus</name>
    <dbReference type="NCBI Taxonomy" id="519963"/>
    <lineage>
        <taxon>Eukaryota</taxon>
        <taxon>Fungi</taxon>
        <taxon>Dikarya</taxon>
        <taxon>Ascomycota</taxon>
        <taxon>Pezizomycotina</taxon>
        <taxon>Eurotiomycetes</taxon>
        <taxon>Eurotiomycetidae</taxon>
        <taxon>Eurotiales</taxon>
        <taxon>Elaphomycetaceae</taxon>
        <taxon>Elaphomyces</taxon>
    </lineage>
</organism>
<evidence type="ECO:0000259" key="4">
    <source>
        <dbReference type="Pfam" id="PF14420"/>
    </source>
</evidence>
<comment type="caution">
    <text evidence="5">The sequence shown here is derived from an EMBL/GenBank/DDBJ whole genome shotgun (WGS) entry which is preliminary data.</text>
</comment>
<dbReference type="InterPro" id="IPR036770">
    <property type="entry name" value="Ankyrin_rpt-contain_sf"/>
</dbReference>
<dbReference type="PROSITE" id="PS50088">
    <property type="entry name" value="ANK_REPEAT"/>
    <property type="match status" value="6"/>
</dbReference>
<dbReference type="EMBL" id="NPHW01005859">
    <property type="protein sequence ID" value="OXV06344.1"/>
    <property type="molecule type" value="Genomic_DNA"/>
</dbReference>
<keyword evidence="6" id="KW-1185">Reference proteome</keyword>
<dbReference type="PROSITE" id="PS50297">
    <property type="entry name" value="ANK_REP_REGION"/>
    <property type="match status" value="6"/>
</dbReference>
<dbReference type="OrthoDB" id="194358at2759"/>
<dbReference type="Pfam" id="PF12796">
    <property type="entry name" value="Ank_2"/>
    <property type="match status" value="2"/>
</dbReference>
<feature type="repeat" description="ANK" evidence="3">
    <location>
        <begin position="560"/>
        <end position="592"/>
    </location>
</feature>
<dbReference type="PANTHER" id="PTHR24198">
    <property type="entry name" value="ANKYRIN REPEAT AND PROTEIN KINASE DOMAIN-CONTAINING PROTEIN"/>
    <property type="match status" value="1"/>
</dbReference>
<dbReference type="AlphaFoldDB" id="A0A232LQG9"/>
<dbReference type="Pfam" id="PF14420">
    <property type="entry name" value="Clr5"/>
    <property type="match status" value="1"/>
</dbReference>
<feature type="repeat" description="ANK" evidence="3">
    <location>
        <begin position="409"/>
        <end position="441"/>
    </location>
</feature>
<evidence type="ECO:0000313" key="5">
    <source>
        <dbReference type="EMBL" id="OXV06344.1"/>
    </source>
</evidence>
<dbReference type="SUPFAM" id="SSF48403">
    <property type="entry name" value="Ankyrin repeat"/>
    <property type="match status" value="3"/>
</dbReference>
<feature type="repeat" description="ANK" evidence="3">
    <location>
        <begin position="595"/>
        <end position="629"/>
    </location>
</feature>
<dbReference type="Pfam" id="PF00023">
    <property type="entry name" value="Ank"/>
    <property type="match status" value="1"/>
</dbReference>
<keyword evidence="1" id="KW-0677">Repeat</keyword>
<dbReference type="InterPro" id="IPR025676">
    <property type="entry name" value="Clr5_dom"/>
</dbReference>
<evidence type="ECO:0000256" key="2">
    <source>
        <dbReference type="ARBA" id="ARBA00023043"/>
    </source>
</evidence>
<dbReference type="Gene3D" id="1.25.40.20">
    <property type="entry name" value="Ankyrin repeat-containing domain"/>
    <property type="match status" value="4"/>
</dbReference>
<feature type="domain" description="Clr5" evidence="4">
    <location>
        <begin position="21"/>
        <end position="55"/>
    </location>
</feature>
<gene>
    <name evidence="5" type="ORF">Egran_05889</name>
</gene>
<dbReference type="PRINTS" id="PR01415">
    <property type="entry name" value="ANKYRIN"/>
</dbReference>
<evidence type="ECO:0000256" key="1">
    <source>
        <dbReference type="ARBA" id="ARBA00022737"/>
    </source>
</evidence>
<reference evidence="5 6" key="1">
    <citation type="journal article" date="2015" name="Environ. Microbiol.">
        <title>Metagenome sequence of Elaphomyces granulatus from sporocarp tissue reveals Ascomycota ectomycorrhizal fingerprints of genome expansion and a Proteobacteria-rich microbiome.</title>
        <authorList>
            <person name="Quandt C.A."/>
            <person name="Kohler A."/>
            <person name="Hesse C.N."/>
            <person name="Sharpton T.J."/>
            <person name="Martin F."/>
            <person name="Spatafora J.W."/>
        </authorList>
    </citation>
    <scope>NUCLEOTIDE SEQUENCE [LARGE SCALE GENOMIC DNA]</scope>
    <source>
        <strain evidence="5 6">OSC145934</strain>
    </source>
</reference>
<evidence type="ECO:0000256" key="3">
    <source>
        <dbReference type="PROSITE-ProRule" id="PRU00023"/>
    </source>
</evidence>
<dbReference type="InterPro" id="IPR002110">
    <property type="entry name" value="Ankyrin_rpt"/>
</dbReference>
<evidence type="ECO:0000313" key="6">
    <source>
        <dbReference type="Proteomes" id="UP000243515"/>
    </source>
</evidence>
<dbReference type="Pfam" id="PF13637">
    <property type="entry name" value="Ank_4"/>
    <property type="match status" value="1"/>
</dbReference>
<proteinExistence type="predicted"/>
<name>A0A232LQG9_9EURO</name>
<dbReference type="SMART" id="SM00248">
    <property type="entry name" value="ANK"/>
    <property type="match status" value="11"/>
</dbReference>
<sequence>MMSSTTFVQPDGDPASSQVQDPWILHRETLRQLYIVEKKTLKEVKATMETCYGFIQASDLLGLKKNLKSSDWQAIGRCLEKRKRDGKDDGEVIHVDTGLIPPAKVRREVLRNRPFRVSEAIAQPTKYEDIEVARILLNLGVSPNTPLSKDGAFSWPPLHNAAHRLDCDMVELLLEAGANVNALDYGKRETALFVAVGGIYDYGLSGGNEFYYSCLHVLIKAGATINDDIDRYIGYDACNADRLYRIILPSCEAAKSKLTIGGILNAATDGLQALSQYLAKRETASRHEMLELSLWNAIPYYPDALGSLLEYGVDPNRYKSPLSEAIDENKIDQVSMLLGYGAEINLPGVLAASSSSPDQFPILNFLINQGADIHRFGTSAIQQAVHNDNLCAAKLLLASGVDINSFTPKKGTVLAEAARYGSLKTVKFLLSQGAEVNPVNNSCVRDTPLYAALVQGNWAVAKYFLECDTNIKDDSPKLTLLEACLMPHMYEWKKKMDEQVEMFKLLLGKGAKINGSSKRPLSPTWNSALTLLIMGNVGHKTILLALEAGADVNQMGCGSDARTPIQAASEKGNLEVTKLLHSRGANINAPAGTIHGRTALQAACCLTPPNIELVQFLLEHGADVNAPAAIQQGVTALQGAAITGYIKVAMLLLDWGADPNGDTAFKDGRTALDGAAEHGRLDMVQFLLNVGAQSETPGETGYDNAIELANNGFHFAIAEMLKSHSHTSM</sequence>
<keyword evidence="2 3" id="KW-0040">ANK repeat</keyword>
<dbReference type="Proteomes" id="UP000243515">
    <property type="component" value="Unassembled WGS sequence"/>
</dbReference>
<protein>
    <recommendedName>
        <fullName evidence="4">Clr5 domain-containing protein</fullName>
    </recommendedName>
</protein>
<feature type="repeat" description="ANK" evidence="3">
    <location>
        <begin position="667"/>
        <end position="699"/>
    </location>
</feature>
<dbReference type="PANTHER" id="PTHR24198:SF165">
    <property type="entry name" value="ANKYRIN REPEAT-CONTAINING PROTEIN-RELATED"/>
    <property type="match status" value="1"/>
</dbReference>